<keyword evidence="2" id="KW-1185">Reference proteome</keyword>
<dbReference type="EMBL" id="UFSO01000002">
    <property type="protein sequence ID" value="SSY70038.1"/>
    <property type="molecule type" value="Genomic_DNA"/>
</dbReference>
<accession>A0A376BK79</accession>
<gene>
    <name evidence="1" type="ORF">NCTC10283_00101</name>
</gene>
<reference evidence="1 2" key="1">
    <citation type="submission" date="2018-06" db="EMBL/GenBank/DDBJ databases">
        <authorList>
            <consortium name="Pathogen Informatics"/>
            <person name="Doyle S."/>
        </authorList>
    </citation>
    <scope>NUCLEOTIDE SEQUENCE [LARGE SCALE GENOMIC DNA]</scope>
    <source>
        <strain evidence="1 2">NCTC10283</strain>
    </source>
</reference>
<proteinExistence type="predicted"/>
<sequence>MNTVVNPNHDTANIAYLQGAISALESVETLMSNSDENLTLDDVFQFIQDFKIGLMEECECKQGVQS</sequence>
<protein>
    <submittedName>
        <fullName evidence="1">Uncharacterized protein</fullName>
    </submittedName>
</protein>
<evidence type="ECO:0000313" key="2">
    <source>
        <dbReference type="Proteomes" id="UP000254209"/>
    </source>
</evidence>
<dbReference type="RefSeq" id="WP_034294393.1">
    <property type="nucleotide sequence ID" value="NZ_CP091519.2"/>
</dbReference>
<evidence type="ECO:0000313" key="1">
    <source>
        <dbReference type="EMBL" id="SSY70038.1"/>
    </source>
</evidence>
<dbReference type="Proteomes" id="UP000254209">
    <property type="component" value="Unassembled WGS sequence"/>
</dbReference>
<name>A0A376BK79_9NEIS</name>
<dbReference type="AlphaFoldDB" id="A0A376BK79"/>
<dbReference type="STRING" id="1120980.GCA_000745955_01981"/>
<organism evidence="1 2">
    <name type="scientific">Alysiella crassa</name>
    <dbReference type="NCBI Taxonomy" id="153491"/>
    <lineage>
        <taxon>Bacteria</taxon>
        <taxon>Pseudomonadati</taxon>
        <taxon>Pseudomonadota</taxon>
        <taxon>Betaproteobacteria</taxon>
        <taxon>Neisseriales</taxon>
        <taxon>Neisseriaceae</taxon>
        <taxon>Alysiella</taxon>
    </lineage>
</organism>